<dbReference type="Proteomes" id="UP001381693">
    <property type="component" value="Unassembled WGS sequence"/>
</dbReference>
<protein>
    <submittedName>
        <fullName evidence="3">Uncharacterized protein</fullName>
    </submittedName>
</protein>
<accession>A0AAN8X327</accession>
<comment type="caution">
    <text evidence="3">The sequence shown here is derived from an EMBL/GenBank/DDBJ whole genome shotgun (WGS) entry which is preliminary data.</text>
</comment>
<gene>
    <name evidence="3" type="ORF">SK128_024073</name>
</gene>
<feature type="coiled-coil region" evidence="1">
    <location>
        <begin position="384"/>
        <end position="411"/>
    </location>
</feature>
<evidence type="ECO:0000256" key="1">
    <source>
        <dbReference type="SAM" id="Coils"/>
    </source>
</evidence>
<organism evidence="3 4">
    <name type="scientific">Halocaridina rubra</name>
    <name type="common">Hawaiian red shrimp</name>
    <dbReference type="NCBI Taxonomy" id="373956"/>
    <lineage>
        <taxon>Eukaryota</taxon>
        <taxon>Metazoa</taxon>
        <taxon>Ecdysozoa</taxon>
        <taxon>Arthropoda</taxon>
        <taxon>Crustacea</taxon>
        <taxon>Multicrustacea</taxon>
        <taxon>Malacostraca</taxon>
        <taxon>Eumalacostraca</taxon>
        <taxon>Eucarida</taxon>
        <taxon>Decapoda</taxon>
        <taxon>Pleocyemata</taxon>
        <taxon>Caridea</taxon>
        <taxon>Atyoidea</taxon>
        <taxon>Atyidae</taxon>
        <taxon>Halocaridina</taxon>
    </lineage>
</organism>
<dbReference type="AlphaFoldDB" id="A0AAN8X327"/>
<feature type="compositionally biased region" description="Polar residues" evidence="2">
    <location>
        <begin position="341"/>
        <end position="352"/>
    </location>
</feature>
<name>A0AAN8X327_HALRR</name>
<keyword evidence="1" id="KW-0175">Coiled coil</keyword>
<evidence type="ECO:0000313" key="4">
    <source>
        <dbReference type="Proteomes" id="UP001381693"/>
    </source>
</evidence>
<reference evidence="3 4" key="1">
    <citation type="submission" date="2023-11" db="EMBL/GenBank/DDBJ databases">
        <title>Halocaridina rubra genome assembly.</title>
        <authorList>
            <person name="Smith C."/>
        </authorList>
    </citation>
    <scope>NUCLEOTIDE SEQUENCE [LARGE SCALE GENOMIC DNA]</scope>
    <source>
        <strain evidence="3">EP-1</strain>
        <tissue evidence="3">Whole</tissue>
    </source>
</reference>
<sequence length="666" mass="76907">MGISLIIDTETLAKRSFSICIRRFQMLAEKDLTERENLTELQEQIQYFMCFPGLHAIRNVYTIFIQAYAANLVLLLDRQLERKDLQHKFSYTNWPEIKKTFYLEDDRYKQDFEEEYERAWSYIQEHSKQENEKLFLYDSFVVCQIKYFKSCVKQIVAILFQVFPTTVIEHIKENKELSAIMAQQCEPYQILVKNLRKNNTFQAVNDILKLLKEQVRGTKTQRGDERAINCHNTSLEMFEEIWPEKENMHLRMMPKDDFLPSIMDDYIQRRHILKLTKEKWNEIRNPKGDIDEILINGRKCLIKNVSWHLIAFSGTFNAESNWDSLGNTRSEDSLPGEDFTNENNIREPTSGVSDMGTAGKNQEYNRDGDSDVQEFHNKSDILEVEALERAIAKNEECLQVLKRKLQDLKRQPGNTSTSNQKDSCADPLALCKTKVLLRCESASVTGSIEKEFVSRPEINIECSSVTGSIEEEVVSRPIVNNENSSAMETIEKEDVLRPEMNNKSSSVTGSIEKVVLRPEMNNESSSVTGSIEEKVESSPGNKYDILSGTPDYIESYTYRNFTNMHPIEAQRRKPSGLAVHEQVFRANENQNKVLCSDDSHLSGATQGYMKTKEMTTEKEKPLIVELEELPILTCSNEHVDVDSCMDIREPESFETDVSFRTAFESQ</sequence>
<evidence type="ECO:0000256" key="2">
    <source>
        <dbReference type="SAM" id="MobiDB-lite"/>
    </source>
</evidence>
<evidence type="ECO:0000313" key="3">
    <source>
        <dbReference type="EMBL" id="KAK7075632.1"/>
    </source>
</evidence>
<proteinExistence type="predicted"/>
<dbReference type="EMBL" id="JAXCGZ010010324">
    <property type="protein sequence ID" value="KAK7075632.1"/>
    <property type="molecule type" value="Genomic_DNA"/>
</dbReference>
<feature type="region of interest" description="Disordered" evidence="2">
    <location>
        <begin position="327"/>
        <end position="358"/>
    </location>
</feature>
<keyword evidence="4" id="KW-1185">Reference proteome</keyword>